<name>A0A7J5PVP4_9BACE</name>
<dbReference type="EMBL" id="WDED01000018">
    <property type="protein sequence ID" value="KAB6147076.1"/>
    <property type="molecule type" value="Genomic_DNA"/>
</dbReference>
<accession>A0A7J5PVP4</accession>
<organism evidence="1 2">
    <name type="scientific">Bacteroides xylanisolvens</name>
    <dbReference type="NCBI Taxonomy" id="371601"/>
    <lineage>
        <taxon>Bacteria</taxon>
        <taxon>Pseudomonadati</taxon>
        <taxon>Bacteroidota</taxon>
        <taxon>Bacteroidia</taxon>
        <taxon>Bacteroidales</taxon>
        <taxon>Bacteroidaceae</taxon>
        <taxon>Bacteroides</taxon>
    </lineage>
</organism>
<evidence type="ECO:0000313" key="1">
    <source>
        <dbReference type="EMBL" id="KAB6147076.1"/>
    </source>
</evidence>
<protein>
    <submittedName>
        <fullName evidence="1">Uncharacterized protein</fullName>
    </submittedName>
</protein>
<gene>
    <name evidence="1" type="ORF">GA398_12980</name>
</gene>
<evidence type="ECO:0000313" key="2">
    <source>
        <dbReference type="Proteomes" id="UP000434604"/>
    </source>
</evidence>
<dbReference type="Proteomes" id="UP000434604">
    <property type="component" value="Unassembled WGS sequence"/>
</dbReference>
<proteinExistence type="predicted"/>
<dbReference type="AlphaFoldDB" id="A0A7J5PVP4"/>
<sequence>MVTLLMLWRWALRTVYVFWEKCSLYLYQKRLTIWLACNTGNRIRRGCGKNRWKVEITDFTDAYLFFMRLATILNSEIEAHNGMERVFYTCKLPGTSGTLLLQECPEQNGTFATIKMQANVSHVWKIKISFIRKQHKENKTTGNDIHI</sequence>
<reference evidence="1 2" key="1">
    <citation type="journal article" date="2019" name="Nat. Med.">
        <title>A library of human gut bacterial isolates paired with longitudinal multiomics data enables mechanistic microbiome research.</title>
        <authorList>
            <person name="Poyet M."/>
            <person name="Groussin M."/>
            <person name="Gibbons S.M."/>
            <person name="Avila-Pacheco J."/>
            <person name="Jiang X."/>
            <person name="Kearney S.M."/>
            <person name="Perrotta A.R."/>
            <person name="Berdy B."/>
            <person name="Zhao S."/>
            <person name="Lieberman T.D."/>
            <person name="Swanson P.K."/>
            <person name="Smith M."/>
            <person name="Roesemann S."/>
            <person name="Alexander J.E."/>
            <person name="Rich S.A."/>
            <person name="Livny J."/>
            <person name="Vlamakis H."/>
            <person name="Clish C."/>
            <person name="Bullock K."/>
            <person name="Deik A."/>
            <person name="Scott J."/>
            <person name="Pierce K.A."/>
            <person name="Xavier R.J."/>
            <person name="Alm E.J."/>
        </authorList>
    </citation>
    <scope>NUCLEOTIDE SEQUENCE [LARGE SCALE GENOMIC DNA]</scope>
    <source>
        <strain evidence="1 2">BIOML-A58</strain>
    </source>
</reference>
<comment type="caution">
    <text evidence="1">The sequence shown here is derived from an EMBL/GenBank/DDBJ whole genome shotgun (WGS) entry which is preliminary data.</text>
</comment>
<dbReference type="RefSeq" id="WP_151934846.1">
    <property type="nucleotide sequence ID" value="NZ_WDED01000018.1"/>
</dbReference>